<dbReference type="PRINTS" id="PR00038">
    <property type="entry name" value="HTHLUXR"/>
</dbReference>
<evidence type="ECO:0000313" key="9">
    <source>
        <dbReference type="Proteomes" id="UP000528286"/>
    </source>
</evidence>
<feature type="modified residue" description="4-aspartylphosphate" evidence="5">
    <location>
        <position position="54"/>
    </location>
</feature>
<dbReference type="CDD" id="cd17535">
    <property type="entry name" value="REC_NarL-like"/>
    <property type="match status" value="1"/>
</dbReference>
<evidence type="ECO:0000313" key="8">
    <source>
        <dbReference type="EMBL" id="MBB4065889.1"/>
    </source>
</evidence>
<dbReference type="PANTHER" id="PTHR43214:SF41">
    <property type="entry name" value="NITRATE_NITRITE RESPONSE REGULATOR PROTEIN NARP"/>
    <property type="match status" value="1"/>
</dbReference>
<feature type="domain" description="Response regulatory" evidence="7">
    <location>
        <begin position="3"/>
        <end position="118"/>
    </location>
</feature>
<name>A0A7W6NLS7_9HYPH</name>
<keyword evidence="2" id="KW-0805">Transcription regulation</keyword>
<dbReference type="InterPro" id="IPR001789">
    <property type="entry name" value="Sig_transdc_resp-reg_receiver"/>
</dbReference>
<keyword evidence="4" id="KW-0804">Transcription</keyword>
<protein>
    <submittedName>
        <fullName evidence="8">DNA-binding NarL/FixJ family response regulator</fullName>
    </submittedName>
</protein>
<gene>
    <name evidence="8" type="ORF">GGR23_003097</name>
</gene>
<dbReference type="Proteomes" id="UP000528286">
    <property type="component" value="Unassembled WGS sequence"/>
</dbReference>
<dbReference type="SMART" id="SM00421">
    <property type="entry name" value="HTH_LUXR"/>
    <property type="match status" value="1"/>
</dbReference>
<dbReference type="Gene3D" id="3.40.50.2300">
    <property type="match status" value="1"/>
</dbReference>
<dbReference type="InterPro" id="IPR058245">
    <property type="entry name" value="NreC/VraR/RcsB-like_REC"/>
</dbReference>
<dbReference type="GO" id="GO:0006355">
    <property type="term" value="P:regulation of DNA-templated transcription"/>
    <property type="evidence" value="ECO:0007669"/>
    <property type="project" value="InterPro"/>
</dbReference>
<dbReference type="GO" id="GO:0003677">
    <property type="term" value="F:DNA binding"/>
    <property type="evidence" value="ECO:0007669"/>
    <property type="project" value="UniProtKB-KW"/>
</dbReference>
<comment type="caution">
    <text evidence="8">The sequence shown here is derived from an EMBL/GenBank/DDBJ whole genome shotgun (WGS) entry which is preliminary data.</text>
</comment>
<evidence type="ECO:0000256" key="5">
    <source>
        <dbReference type="PROSITE-ProRule" id="PRU00169"/>
    </source>
</evidence>
<feature type="domain" description="HTH luxR-type" evidence="6">
    <location>
        <begin position="144"/>
        <end position="209"/>
    </location>
</feature>
<reference evidence="8 9" key="1">
    <citation type="submission" date="2020-08" db="EMBL/GenBank/DDBJ databases">
        <title>Genomic Encyclopedia of Type Strains, Phase IV (KMG-IV): sequencing the most valuable type-strain genomes for metagenomic binning, comparative biology and taxonomic classification.</title>
        <authorList>
            <person name="Goeker M."/>
        </authorList>
    </citation>
    <scope>NUCLEOTIDE SEQUENCE [LARGE SCALE GENOMIC DNA]</scope>
    <source>
        <strain evidence="8 9">DSM 29853</strain>
    </source>
</reference>
<dbReference type="PROSITE" id="PS50110">
    <property type="entry name" value="RESPONSE_REGULATORY"/>
    <property type="match status" value="1"/>
</dbReference>
<dbReference type="SMART" id="SM00448">
    <property type="entry name" value="REC"/>
    <property type="match status" value="1"/>
</dbReference>
<evidence type="ECO:0000256" key="2">
    <source>
        <dbReference type="ARBA" id="ARBA00023015"/>
    </source>
</evidence>
<keyword evidence="9" id="KW-1185">Reference proteome</keyword>
<dbReference type="InterPro" id="IPR016032">
    <property type="entry name" value="Sig_transdc_resp-reg_C-effctor"/>
</dbReference>
<dbReference type="PROSITE" id="PS50043">
    <property type="entry name" value="HTH_LUXR_2"/>
    <property type="match status" value="1"/>
</dbReference>
<dbReference type="InterPro" id="IPR000792">
    <property type="entry name" value="Tscrpt_reg_LuxR_C"/>
</dbReference>
<evidence type="ECO:0000256" key="4">
    <source>
        <dbReference type="ARBA" id="ARBA00023163"/>
    </source>
</evidence>
<evidence type="ECO:0000259" key="6">
    <source>
        <dbReference type="PROSITE" id="PS50043"/>
    </source>
</evidence>
<sequence length="218" mass="23348">MIRIAIVDDHPLFREGVRRSLAEQPGFEVAGEGASAADALDLVTRLHPDVLLMDLSMPGNGLQAVAEIAARAPETGIVLLTVSERNEHVSEALRLGARGYLLKGIGAEGLAEAIEVVARGGTYVAPTLSAHLFLTSPPAGGQAQAAHREELTARERDVLSLVASGLSNKRIALSLDLNEKTVKHHMTRIMAKLGVQNRTEAALAFRGRLPQQERPARH</sequence>
<dbReference type="Pfam" id="PF00072">
    <property type="entry name" value="Response_reg"/>
    <property type="match status" value="1"/>
</dbReference>
<dbReference type="PROSITE" id="PS00622">
    <property type="entry name" value="HTH_LUXR_1"/>
    <property type="match status" value="1"/>
</dbReference>
<dbReference type="RefSeq" id="WP_183367175.1">
    <property type="nucleotide sequence ID" value="NZ_JACIEZ010000006.1"/>
</dbReference>
<organism evidence="8 9">
    <name type="scientific">Gellertiella hungarica</name>
    <dbReference type="NCBI Taxonomy" id="1572859"/>
    <lineage>
        <taxon>Bacteria</taxon>
        <taxon>Pseudomonadati</taxon>
        <taxon>Pseudomonadota</taxon>
        <taxon>Alphaproteobacteria</taxon>
        <taxon>Hyphomicrobiales</taxon>
        <taxon>Rhizobiaceae</taxon>
        <taxon>Gellertiella</taxon>
    </lineage>
</organism>
<dbReference type="SUPFAM" id="SSF52172">
    <property type="entry name" value="CheY-like"/>
    <property type="match status" value="1"/>
</dbReference>
<evidence type="ECO:0000256" key="1">
    <source>
        <dbReference type="ARBA" id="ARBA00022553"/>
    </source>
</evidence>
<accession>A0A7W6NLS7</accession>
<evidence type="ECO:0000259" key="7">
    <source>
        <dbReference type="PROSITE" id="PS50110"/>
    </source>
</evidence>
<dbReference type="GO" id="GO:0000160">
    <property type="term" value="P:phosphorelay signal transduction system"/>
    <property type="evidence" value="ECO:0007669"/>
    <property type="project" value="InterPro"/>
</dbReference>
<dbReference type="EMBL" id="JACIEZ010000006">
    <property type="protein sequence ID" value="MBB4065889.1"/>
    <property type="molecule type" value="Genomic_DNA"/>
</dbReference>
<keyword evidence="1 5" id="KW-0597">Phosphoprotein</keyword>
<dbReference type="PANTHER" id="PTHR43214">
    <property type="entry name" value="TWO-COMPONENT RESPONSE REGULATOR"/>
    <property type="match status" value="1"/>
</dbReference>
<dbReference type="SUPFAM" id="SSF46894">
    <property type="entry name" value="C-terminal effector domain of the bipartite response regulators"/>
    <property type="match status" value="1"/>
</dbReference>
<dbReference type="InterPro" id="IPR011006">
    <property type="entry name" value="CheY-like_superfamily"/>
</dbReference>
<keyword evidence="3 8" id="KW-0238">DNA-binding</keyword>
<dbReference type="CDD" id="cd06170">
    <property type="entry name" value="LuxR_C_like"/>
    <property type="match status" value="1"/>
</dbReference>
<dbReference type="Pfam" id="PF00196">
    <property type="entry name" value="GerE"/>
    <property type="match status" value="1"/>
</dbReference>
<dbReference type="AlphaFoldDB" id="A0A7W6NLS7"/>
<dbReference type="InterPro" id="IPR039420">
    <property type="entry name" value="WalR-like"/>
</dbReference>
<proteinExistence type="predicted"/>
<evidence type="ECO:0000256" key="3">
    <source>
        <dbReference type="ARBA" id="ARBA00023125"/>
    </source>
</evidence>